<evidence type="ECO:0000313" key="3">
    <source>
        <dbReference type="Proteomes" id="UP000005239"/>
    </source>
</evidence>
<dbReference type="Proteomes" id="UP000005239">
    <property type="component" value="Unassembled WGS sequence"/>
</dbReference>
<keyword evidence="3" id="KW-1185">Reference proteome</keyword>
<feature type="compositionally biased region" description="Basic and acidic residues" evidence="1">
    <location>
        <begin position="533"/>
        <end position="545"/>
    </location>
</feature>
<feature type="compositionally biased region" description="Acidic residues" evidence="1">
    <location>
        <begin position="485"/>
        <end position="510"/>
    </location>
</feature>
<feature type="compositionally biased region" description="Acidic residues" evidence="1">
    <location>
        <begin position="522"/>
        <end position="532"/>
    </location>
</feature>
<sequence>MELLRLRTFLLSSGKEVEVKDRPKRGMNATPAPEQLPQKKARVSKEATDTVLDLSDDLIGNRGIVKKGKGGISSRNRDRMVTRSPSPRMISDDDEDTRFIPTPPSSSTDFSSVLEAIASMNRSMKEGLSSVHQRLDRIEGRLTRVETTTDEIAETLEMQRALVREVATATPRIAEAAQKAAIGTDAISEQLPPPPKEFHYRYLREVEVRRLDDRNPNLLSFAKALQDALFTPDECLLPLHKRNERKMNWLQECVLYRRRFSIGGQQDHWVAMMRRRLSTYASTQRRKGGPTVRRNQVEDYGEDDGEEMEDEEFEDEEEEEEQDGESSMGGRREELMESMDGEEDYDEGRIKRKEDVLEPRKKKGGRMSGGANLIPKQEIMDDMEEEEDMTDRPEGHINGEFHYEGDSIVLGVSVLLALGGQRRFADAVDLLVHLSSVMCVLYRRRFSIGGQQDHWVAMMRRRLSTYASTQRRKGGPTVRRNQVEDYGEDDGEEMEDEEFEDEEEEEEQDGESSMGGRREELMESMDGEEDYDEGRIKRKEDVLEPRKKKGGRMSGGANLIPKQEIMDDMEEEEDMTDRPEGHINGEFHYEGDSVYRNLE</sequence>
<evidence type="ECO:0000256" key="1">
    <source>
        <dbReference type="SAM" id="MobiDB-lite"/>
    </source>
</evidence>
<reference evidence="3" key="1">
    <citation type="journal article" date="2008" name="Nat. Genet.">
        <title>The Pristionchus pacificus genome provides a unique perspective on nematode lifestyle and parasitism.</title>
        <authorList>
            <person name="Dieterich C."/>
            <person name="Clifton S.W."/>
            <person name="Schuster L.N."/>
            <person name="Chinwalla A."/>
            <person name="Delehaunty K."/>
            <person name="Dinkelacker I."/>
            <person name="Fulton L."/>
            <person name="Fulton R."/>
            <person name="Godfrey J."/>
            <person name="Minx P."/>
            <person name="Mitreva M."/>
            <person name="Roeseler W."/>
            <person name="Tian H."/>
            <person name="Witte H."/>
            <person name="Yang S.P."/>
            <person name="Wilson R.K."/>
            <person name="Sommer R.J."/>
        </authorList>
    </citation>
    <scope>NUCLEOTIDE SEQUENCE [LARGE SCALE GENOMIC DNA]</scope>
    <source>
        <strain evidence="3">PS312</strain>
    </source>
</reference>
<reference evidence="2" key="2">
    <citation type="submission" date="2022-06" db="UniProtKB">
        <authorList>
            <consortium name="EnsemblMetazoa"/>
        </authorList>
    </citation>
    <scope>IDENTIFICATION</scope>
    <source>
        <strain evidence="2">PS312</strain>
    </source>
</reference>
<accession>A0A2A6BPY8</accession>
<accession>A0A8R1UTI3</accession>
<feature type="compositionally biased region" description="Acidic residues" evidence="1">
    <location>
        <begin position="336"/>
        <end position="346"/>
    </location>
</feature>
<name>A0A2A6BPY8_PRIPA</name>
<protein>
    <submittedName>
        <fullName evidence="2">Uncharacterized protein</fullName>
    </submittedName>
</protein>
<feature type="compositionally biased region" description="Basic and acidic residues" evidence="1">
    <location>
        <begin position="576"/>
        <end position="599"/>
    </location>
</feature>
<dbReference type="EnsemblMetazoa" id="PPA36707.1">
    <property type="protein sequence ID" value="PPA36707.1"/>
    <property type="gene ID" value="WBGene00275076"/>
</dbReference>
<feature type="region of interest" description="Disordered" evidence="1">
    <location>
        <begin position="467"/>
        <end position="599"/>
    </location>
</feature>
<gene>
    <name evidence="2" type="primary">WBGene00275076</name>
</gene>
<organism evidence="2 3">
    <name type="scientific">Pristionchus pacificus</name>
    <name type="common">Parasitic nematode worm</name>
    <dbReference type="NCBI Taxonomy" id="54126"/>
    <lineage>
        <taxon>Eukaryota</taxon>
        <taxon>Metazoa</taxon>
        <taxon>Ecdysozoa</taxon>
        <taxon>Nematoda</taxon>
        <taxon>Chromadorea</taxon>
        <taxon>Rhabditida</taxon>
        <taxon>Rhabditina</taxon>
        <taxon>Diplogasteromorpha</taxon>
        <taxon>Diplogasteroidea</taxon>
        <taxon>Neodiplogasteridae</taxon>
        <taxon>Pristionchus</taxon>
    </lineage>
</organism>
<evidence type="ECO:0000313" key="2">
    <source>
        <dbReference type="EnsemblMetazoa" id="PPA36707.1"/>
    </source>
</evidence>
<feature type="compositionally biased region" description="Basic and acidic residues" evidence="1">
    <location>
        <begin position="347"/>
        <end position="359"/>
    </location>
</feature>
<feature type="region of interest" description="Disordered" evidence="1">
    <location>
        <begin position="19"/>
        <end position="44"/>
    </location>
</feature>
<feature type="region of interest" description="Disordered" evidence="1">
    <location>
        <begin position="281"/>
        <end position="372"/>
    </location>
</feature>
<feature type="compositionally biased region" description="Acidic residues" evidence="1">
    <location>
        <begin position="566"/>
        <end position="575"/>
    </location>
</feature>
<feature type="compositionally biased region" description="Acidic residues" evidence="1">
    <location>
        <begin position="299"/>
        <end position="324"/>
    </location>
</feature>
<feature type="region of interest" description="Disordered" evidence="1">
    <location>
        <begin position="68"/>
        <end position="109"/>
    </location>
</feature>
<proteinExistence type="predicted"/>
<dbReference type="AlphaFoldDB" id="A0A2A6BPY8"/>